<name>A0A1D1V6M3_RAMVA</name>
<accession>A0A1D1V6M3</accession>
<keyword evidence="3" id="KW-1185">Reference proteome</keyword>
<evidence type="ECO:0000313" key="3">
    <source>
        <dbReference type="Proteomes" id="UP000186922"/>
    </source>
</evidence>
<dbReference type="Proteomes" id="UP000186922">
    <property type="component" value="Unassembled WGS sequence"/>
</dbReference>
<evidence type="ECO:0000313" key="2">
    <source>
        <dbReference type="EMBL" id="GAU96415.1"/>
    </source>
</evidence>
<reference evidence="2 3" key="1">
    <citation type="journal article" date="2016" name="Nat. Commun.">
        <title>Extremotolerant tardigrade genome and improved radiotolerance of human cultured cells by tardigrade-unique protein.</title>
        <authorList>
            <person name="Hashimoto T."/>
            <person name="Horikawa D.D."/>
            <person name="Saito Y."/>
            <person name="Kuwahara H."/>
            <person name="Kozuka-Hata H."/>
            <person name="Shin-I T."/>
            <person name="Minakuchi Y."/>
            <person name="Ohishi K."/>
            <person name="Motoyama A."/>
            <person name="Aizu T."/>
            <person name="Enomoto A."/>
            <person name="Kondo K."/>
            <person name="Tanaka S."/>
            <person name="Hara Y."/>
            <person name="Koshikawa S."/>
            <person name="Sagara H."/>
            <person name="Miura T."/>
            <person name="Yokobori S."/>
            <person name="Miyagawa K."/>
            <person name="Suzuki Y."/>
            <person name="Kubo T."/>
            <person name="Oyama M."/>
            <person name="Kohara Y."/>
            <person name="Fujiyama A."/>
            <person name="Arakawa K."/>
            <person name="Katayama T."/>
            <person name="Toyoda A."/>
            <person name="Kunieda T."/>
        </authorList>
    </citation>
    <scope>NUCLEOTIDE SEQUENCE [LARGE SCALE GENOMIC DNA]</scope>
    <source>
        <strain evidence="2 3">YOKOZUNA-1</strain>
    </source>
</reference>
<gene>
    <name evidence="2" type="primary">RvY_07867-1</name>
    <name evidence="2" type="synonym">RvY_07867.1</name>
    <name evidence="2" type="ORF">RvY_07867</name>
</gene>
<feature type="signal peptide" evidence="1">
    <location>
        <begin position="1"/>
        <end position="21"/>
    </location>
</feature>
<evidence type="ECO:0008006" key="4">
    <source>
        <dbReference type="Google" id="ProtNLM"/>
    </source>
</evidence>
<protein>
    <recommendedName>
        <fullName evidence="4">Secreted protein</fullName>
    </recommendedName>
</protein>
<organism evidence="2 3">
    <name type="scientific">Ramazzottius varieornatus</name>
    <name type="common">Water bear</name>
    <name type="synonym">Tardigrade</name>
    <dbReference type="NCBI Taxonomy" id="947166"/>
    <lineage>
        <taxon>Eukaryota</taxon>
        <taxon>Metazoa</taxon>
        <taxon>Ecdysozoa</taxon>
        <taxon>Tardigrada</taxon>
        <taxon>Eutardigrada</taxon>
        <taxon>Parachela</taxon>
        <taxon>Hypsibioidea</taxon>
        <taxon>Ramazzottiidae</taxon>
        <taxon>Ramazzottius</taxon>
    </lineage>
</organism>
<sequence length="110" mass="11984">MSSTSVACVLVLYIFYGLCSSSFVPPSTRTCFGVPTDRERYVCSYNCFCDVRNLSSNPHTPSMSSVICRAGLPHSALLLMLQYLGKVDFGGTFDPAAQSSKTARRITIVL</sequence>
<feature type="chain" id="PRO_5008898117" description="Secreted protein" evidence="1">
    <location>
        <begin position="22"/>
        <end position="110"/>
    </location>
</feature>
<comment type="caution">
    <text evidence="2">The sequence shown here is derived from an EMBL/GenBank/DDBJ whole genome shotgun (WGS) entry which is preliminary data.</text>
</comment>
<keyword evidence="1" id="KW-0732">Signal</keyword>
<dbReference type="AlphaFoldDB" id="A0A1D1V6M3"/>
<proteinExistence type="predicted"/>
<evidence type="ECO:0000256" key="1">
    <source>
        <dbReference type="SAM" id="SignalP"/>
    </source>
</evidence>
<dbReference type="EMBL" id="BDGG01000003">
    <property type="protein sequence ID" value="GAU96415.1"/>
    <property type="molecule type" value="Genomic_DNA"/>
</dbReference>